<evidence type="ECO:0000256" key="5">
    <source>
        <dbReference type="HAMAP-Rule" id="MF_00524"/>
    </source>
</evidence>
<dbReference type="Gene3D" id="3.30.420.40">
    <property type="match status" value="1"/>
</dbReference>
<evidence type="ECO:0000256" key="2">
    <source>
        <dbReference type="ARBA" id="ARBA00022741"/>
    </source>
</evidence>
<protein>
    <recommendedName>
        <fullName evidence="5">Glucokinase</fullName>
        <ecNumber evidence="5">2.7.1.2</ecNumber>
    </recommendedName>
    <alternativeName>
        <fullName evidence="5">Glucose kinase</fullName>
    </alternativeName>
</protein>
<comment type="catalytic activity">
    <reaction evidence="5">
        <text>D-glucose + ATP = D-glucose 6-phosphate + ADP + H(+)</text>
        <dbReference type="Rhea" id="RHEA:17825"/>
        <dbReference type="ChEBI" id="CHEBI:4167"/>
        <dbReference type="ChEBI" id="CHEBI:15378"/>
        <dbReference type="ChEBI" id="CHEBI:30616"/>
        <dbReference type="ChEBI" id="CHEBI:61548"/>
        <dbReference type="ChEBI" id="CHEBI:456216"/>
        <dbReference type="EC" id="2.7.1.2"/>
    </reaction>
</comment>
<dbReference type="SUPFAM" id="SSF53067">
    <property type="entry name" value="Actin-like ATPase domain"/>
    <property type="match status" value="1"/>
</dbReference>
<evidence type="ECO:0000256" key="1">
    <source>
        <dbReference type="ARBA" id="ARBA00022679"/>
    </source>
</evidence>
<dbReference type="HAMAP" id="MF_00524">
    <property type="entry name" value="Glucokinase"/>
    <property type="match status" value="1"/>
</dbReference>
<dbReference type="CDD" id="cd24008">
    <property type="entry name" value="ASKHA_NBD_GLK"/>
    <property type="match status" value="1"/>
</dbReference>
<keyword evidence="8" id="KW-1185">Reference proteome</keyword>
<comment type="subcellular location">
    <subcellularLocation>
        <location evidence="5">Cytoplasm</location>
    </subcellularLocation>
</comment>
<evidence type="ECO:0000313" key="8">
    <source>
        <dbReference type="Proteomes" id="UP001499959"/>
    </source>
</evidence>
<reference evidence="8" key="1">
    <citation type="journal article" date="2019" name="Int. J. Syst. Evol. Microbiol.">
        <title>The Global Catalogue of Microorganisms (GCM) 10K type strain sequencing project: providing services to taxonomists for standard genome sequencing and annotation.</title>
        <authorList>
            <consortium name="The Broad Institute Genomics Platform"/>
            <consortium name="The Broad Institute Genome Sequencing Center for Infectious Disease"/>
            <person name="Wu L."/>
            <person name="Ma J."/>
        </authorList>
    </citation>
    <scope>NUCLEOTIDE SEQUENCE [LARGE SCALE GENOMIC DNA]</scope>
    <source>
        <strain evidence="8">JCM 18204</strain>
    </source>
</reference>
<dbReference type="InterPro" id="IPR050201">
    <property type="entry name" value="Bacterial_glucokinase"/>
</dbReference>
<organism evidence="7 8">
    <name type="scientific">Lysobacter hankyongensis</name>
    <dbReference type="NCBI Taxonomy" id="1176535"/>
    <lineage>
        <taxon>Bacteria</taxon>
        <taxon>Pseudomonadati</taxon>
        <taxon>Pseudomonadota</taxon>
        <taxon>Gammaproteobacteria</taxon>
        <taxon>Lysobacterales</taxon>
        <taxon>Lysobacteraceae</taxon>
        <taxon>Lysobacter</taxon>
    </lineage>
</organism>
<dbReference type="Pfam" id="PF02685">
    <property type="entry name" value="Glucokinase"/>
    <property type="match status" value="1"/>
</dbReference>
<keyword evidence="1 5" id="KW-0808">Transferase</keyword>
<keyword evidence="2 5" id="KW-0547">Nucleotide-binding</keyword>
<keyword evidence="3 5" id="KW-0418">Kinase</keyword>
<dbReference type="NCBIfam" id="TIGR00749">
    <property type="entry name" value="glk"/>
    <property type="match status" value="1"/>
</dbReference>
<dbReference type="Proteomes" id="UP001499959">
    <property type="component" value="Unassembled WGS sequence"/>
</dbReference>
<dbReference type="InterPro" id="IPR003836">
    <property type="entry name" value="Glucokinase"/>
</dbReference>
<keyword evidence="5" id="KW-0324">Glycolysis</keyword>
<evidence type="ECO:0000256" key="6">
    <source>
        <dbReference type="RuleBase" id="RU004046"/>
    </source>
</evidence>
<comment type="caution">
    <text evidence="7">The sequence shown here is derived from an EMBL/GenBank/DDBJ whole genome shotgun (WGS) entry which is preliminary data.</text>
</comment>
<dbReference type="InterPro" id="IPR043129">
    <property type="entry name" value="ATPase_NBD"/>
</dbReference>
<keyword evidence="5" id="KW-0963">Cytoplasm</keyword>
<proteinExistence type="inferred from homology"/>
<sequence>MKDTVTASPLALIADIGGTNARFALTDLSAATAQVLEPRSLDASRFASLQHAAEHYLDGVGAKPHHAAIAVASPVNGEEIRLTNRAWSFTRSELQRALALDTLHVLNDFGAVAWSVPALHANEQIAIHGGDEPTLHGPITVLGPGTGLGVAMLVGGAGRWQVVETEGGHVSFAPLGDEELNIARWFTARFGRVSNERLLCGSGLSHIDAVLRGAVDHATGQHEALREPADIVIAALEGHDLAARRTLARFCAVLGSVAGDAALIHGSRTVMIAGGIVPRFVPFLRSSAFRERFLAKGRFAAYLESVNIRVITHTGPGLLGAAMALRADLASETSR</sequence>
<evidence type="ECO:0000313" key="7">
    <source>
        <dbReference type="EMBL" id="GAA4803856.1"/>
    </source>
</evidence>
<dbReference type="EC" id="2.7.1.2" evidence="5"/>
<evidence type="ECO:0000256" key="3">
    <source>
        <dbReference type="ARBA" id="ARBA00022777"/>
    </source>
</evidence>
<dbReference type="Gene3D" id="3.40.367.20">
    <property type="match status" value="1"/>
</dbReference>
<dbReference type="EMBL" id="BAABJE010000018">
    <property type="protein sequence ID" value="GAA4803856.1"/>
    <property type="molecule type" value="Genomic_DNA"/>
</dbReference>
<name>A0ABP9C236_9GAMM</name>
<gene>
    <name evidence="5 7" type="primary">glk</name>
    <name evidence="7" type="ORF">GCM10023307_33240</name>
</gene>
<accession>A0ABP9C236</accession>
<feature type="binding site" evidence="5">
    <location>
        <begin position="14"/>
        <end position="19"/>
    </location>
    <ligand>
        <name>ATP</name>
        <dbReference type="ChEBI" id="CHEBI:30616"/>
    </ligand>
</feature>
<keyword evidence="4 5" id="KW-0067">ATP-binding</keyword>
<dbReference type="PANTHER" id="PTHR47690">
    <property type="entry name" value="GLUCOKINASE"/>
    <property type="match status" value="1"/>
</dbReference>
<evidence type="ECO:0000256" key="4">
    <source>
        <dbReference type="ARBA" id="ARBA00022840"/>
    </source>
</evidence>
<comment type="similarity">
    <text evidence="5 6">Belongs to the bacterial glucokinase family.</text>
</comment>
<dbReference type="PANTHER" id="PTHR47690:SF1">
    <property type="entry name" value="GLUCOKINASE"/>
    <property type="match status" value="1"/>
</dbReference>